<dbReference type="Gene3D" id="1.10.287.1060">
    <property type="entry name" value="ESAT-6-like"/>
    <property type="match status" value="1"/>
</dbReference>
<evidence type="ECO:0000313" key="4">
    <source>
        <dbReference type="Proteomes" id="UP001500220"/>
    </source>
</evidence>
<accession>A0A917JLG4</accession>
<sequence length="137" mass="14967">MTSADRAGFAGVAEGVKAVAAQTQWINQQVSSGQLALKPESAEAAAKVCENEIRELQQLVRRADLITRVSGLGNYPNGQQLAQRFVDKATLKGVGAVDLIRQMQDELRKMADAYRAAAKDYRAIDEQHAQDIQRGLK</sequence>
<protein>
    <submittedName>
        <fullName evidence="2">Uncharacterized protein</fullName>
    </submittedName>
</protein>
<dbReference type="EMBL" id="BMMT01000001">
    <property type="protein sequence ID" value="GGI71218.1"/>
    <property type="molecule type" value="Genomic_DNA"/>
</dbReference>
<dbReference type="Proteomes" id="UP000597989">
    <property type="component" value="Unassembled WGS sequence"/>
</dbReference>
<keyword evidence="4" id="KW-1185">Reference proteome</keyword>
<dbReference type="RefSeq" id="WP_188984947.1">
    <property type="nucleotide sequence ID" value="NZ_BAAAHC010000024.1"/>
</dbReference>
<evidence type="ECO:0000313" key="3">
    <source>
        <dbReference type="Proteomes" id="UP000597989"/>
    </source>
</evidence>
<reference evidence="4" key="3">
    <citation type="journal article" date="2019" name="Int. J. Syst. Evol. Microbiol.">
        <title>The Global Catalogue of Microorganisms (GCM) 10K type strain sequencing project: providing services to taxonomists for standard genome sequencing and annotation.</title>
        <authorList>
            <consortium name="The Broad Institute Genomics Platform"/>
            <consortium name="The Broad Institute Genome Sequencing Center for Infectious Disease"/>
            <person name="Wu L."/>
            <person name="Ma J."/>
        </authorList>
    </citation>
    <scope>NUCLEOTIDE SEQUENCE [LARGE SCALE GENOMIC DNA]</scope>
    <source>
        <strain evidence="4">JCM 10664</strain>
    </source>
</reference>
<reference evidence="1" key="1">
    <citation type="journal article" date="2014" name="Int. J. Syst. Evol. Microbiol.">
        <title>Complete genome of a new Firmicutes species belonging to the dominant human colonic microbiota ('Ruminococcus bicirculans') reveals two chromosomes and a selective capacity to utilize plant glucans.</title>
        <authorList>
            <consortium name="NISC Comparative Sequencing Program"/>
            <person name="Wegmann U."/>
            <person name="Louis P."/>
            <person name="Goesmann A."/>
            <person name="Henrissat B."/>
            <person name="Duncan S.H."/>
            <person name="Flint H.J."/>
        </authorList>
    </citation>
    <scope>NUCLEOTIDE SEQUENCE</scope>
    <source>
        <strain evidence="1">JCM 10664</strain>
    </source>
</reference>
<dbReference type="EMBL" id="BAAAHC010000024">
    <property type="protein sequence ID" value="GAA0538324.1"/>
    <property type="molecule type" value="Genomic_DNA"/>
</dbReference>
<reference evidence="2" key="4">
    <citation type="submission" date="2020-09" db="EMBL/GenBank/DDBJ databases">
        <authorList>
            <person name="Sun Q."/>
            <person name="Zhou Y."/>
        </authorList>
    </citation>
    <scope>NUCLEOTIDE SEQUENCE</scope>
    <source>
        <strain evidence="2">CGMCC 4.7206</strain>
    </source>
</reference>
<comment type="caution">
    <text evidence="2">The sequence shown here is derived from an EMBL/GenBank/DDBJ whole genome shotgun (WGS) entry which is preliminary data.</text>
</comment>
<dbReference type="AlphaFoldDB" id="A0A917JLG4"/>
<evidence type="ECO:0000313" key="2">
    <source>
        <dbReference type="EMBL" id="GGI71218.1"/>
    </source>
</evidence>
<reference evidence="1" key="5">
    <citation type="submission" date="2023-12" db="EMBL/GenBank/DDBJ databases">
        <authorList>
            <person name="Sun Q."/>
            <person name="Inoue M."/>
        </authorList>
    </citation>
    <scope>NUCLEOTIDE SEQUENCE</scope>
    <source>
        <strain evidence="1">JCM 10664</strain>
    </source>
</reference>
<proteinExistence type="predicted"/>
<dbReference type="Proteomes" id="UP001500220">
    <property type="component" value="Unassembled WGS sequence"/>
</dbReference>
<evidence type="ECO:0000313" key="1">
    <source>
        <dbReference type="EMBL" id="GAA0538324.1"/>
    </source>
</evidence>
<name>A0A917JLG4_9PSEU</name>
<reference evidence="2 3" key="2">
    <citation type="journal article" date="2014" name="Int. J. Syst. Evol. Microbiol.">
        <title>Complete genome sequence of Corynebacterium casei LMG S-19264T (=DSM 44701T), isolated from a smear-ripened cheese.</title>
        <authorList>
            <consortium name="US DOE Joint Genome Institute (JGI-PGF)"/>
            <person name="Walter F."/>
            <person name="Albersmeier A."/>
            <person name="Kalinowski J."/>
            <person name="Ruckert C."/>
        </authorList>
    </citation>
    <scope>NUCLEOTIDE SEQUENCE [LARGE SCALE GENOMIC DNA]</scope>
    <source>
        <strain evidence="2 3">CGMCC 4.7206</strain>
    </source>
</reference>
<gene>
    <name evidence="1" type="ORF">GCM10009545_46220</name>
    <name evidence="2" type="ORF">GCM10011581_05300</name>
</gene>
<organism evidence="2 3">
    <name type="scientific">Saccharopolyspora thermophila</name>
    <dbReference type="NCBI Taxonomy" id="89367"/>
    <lineage>
        <taxon>Bacteria</taxon>
        <taxon>Bacillati</taxon>
        <taxon>Actinomycetota</taxon>
        <taxon>Actinomycetes</taxon>
        <taxon>Pseudonocardiales</taxon>
        <taxon>Pseudonocardiaceae</taxon>
        <taxon>Saccharopolyspora</taxon>
    </lineage>
</organism>